<evidence type="ECO:0000313" key="1">
    <source>
        <dbReference type="EMBL" id="ABG52436.1"/>
    </source>
</evidence>
<proteinExistence type="predicted"/>
<gene>
    <name evidence="1" type="ordered locus">Tery_3333</name>
</gene>
<dbReference type="KEGG" id="ter:Tery_3333"/>
<reference evidence="1" key="1">
    <citation type="submission" date="2006-06" db="EMBL/GenBank/DDBJ databases">
        <title>Complete sequence of Trichodesmium erythraeum IMS101.</title>
        <authorList>
            <consortium name="US DOE Joint Genome Institute"/>
            <person name="Copeland A."/>
            <person name="Lucas S."/>
            <person name="Lapidus A."/>
            <person name="Barry K."/>
            <person name="Detter J.C."/>
            <person name="Glavina del Rio T."/>
            <person name="Hammon N."/>
            <person name="Israni S."/>
            <person name="Dalin E."/>
            <person name="Tice H."/>
            <person name="Pitluck S."/>
            <person name="Kiss H."/>
            <person name="Munk A.C."/>
            <person name="Brettin T."/>
            <person name="Bruce D."/>
            <person name="Han C."/>
            <person name="Tapia R."/>
            <person name="Gilna P."/>
            <person name="Schmutz J."/>
            <person name="Larimer F."/>
            <person name="Land M."/>
            <person name="Hauser L."/>
            <person name="Kyrpides N."/>
            <person name="Kim E."/>
            <person name="Richardson P."/>
        </authorList>
    </citation>
    <scope>NUCLEOTIDE SEQUENCE [LARGE SCALE GENOMIC DNA]</scope>
    <source>
        <strain evidence="1">IMS101</strain>
    </source>
</reference>
<organism evidence="1">
    <name type="scientific">Trichodesmium erythraeum (strain IMS101)</name>
    <dbReference type="NCBI Taxonomy" id="203124"/>
    <lineage>
        <taxon>Bacteria</taxon>
        <taxon>Bacillati</taxon>
        <taxon>Cyanobacteriota</taxon>
        <taxon>Cyanophyceae</taxon>
        <taxon>Oscillatoriophycideae</taxon>
        <taxon>Oscillatoriales</taxon>
        <taxon>Microcoleaceae</taxon>
        <taxon>Trichodesmium</taxon>
    </lineage>
</organism>
<dbReference type="HOGENOM" id="CLU_1925152_0_0_3"/>
<dbReference type="OrthoDB" id="495821at2"/>
<dbReference type="AlphaFoldDB" id="Q10Z88"/>
<name>Q10Z88_TRIEI</name>
<protein>
    <submittedName>
        <fullName evidence="1">Uncharacterized protein</fullName>
    </submittedName>
</protein>
<dbReference type="RefSeq" id="WP_011612781.1">
    <property type="nucleotide sequence ID" value="NC_008312.1"/>
</dbReference>
<dbReference type="EMBL" id="CP000393">
    <property type="protein sequence ID" value="ABG52436.1"/>
    <property type="molecule type" value="Genomic_DNA"/>
</dbReference>
<sequence>MVKYTLTIANNSQPNLNPVSYSLELGYESENNPEQLFDREFREQLRSTLQQKTSCSINDYHLETIVTIWMEDICRGYRSTSLSFNLLPIEFDNIHRLQDPGDFSIPDLFPPDLSTICPQNGVFPPLIFN</sequence>
<dbReference type="eggNOG" id="ENOG5032W9B">
    <property type="taxonomic scope" value="Bacteria"/>
</dbReference>
<accession>Q10Z88</accession>